<dbReference type="SUPFAM" id="SSF48726">
    <property type="entry name" value="Immunoglobulin"/>
    <property type="match status" value="1"/>
</dbReference>
<keyword evidence="5" id="KW-1185">Reference proteome</keyword>
<dbReference type="PANTHER" id="PTHR14340">
    <property type="entry name" value="MICROFIBRIL-ASSOCIATED GLYCOPROTEIN 3"/>
    <property type="match status" value="1"/>
</dbReference>
<dbReference type="PANTHER" id="PTHR14340:SF9">
    <property type="entry name" value="FIBRONECTIN TYPE-III DOMAIN-CONTAINING PROTEIN"/>
    <property type="match status" value="1"/>
</dbReference>
<dbReference type="InterPro" id="IPR013783">
    <property type="entry name" value="Ig-like_fold"/>
</dbReference>
<dbReference type="FunFam" id="2.60.40.10:FF:000107">
    <property type="entry name" value="Myosin, light chain kinase a"/>
    <property type="match status" value="1"/>
</dbReference>
<organism evidence="4 5">
    <name type="scientific">Heterodera schachtii</name>
    <name type="common">Sugarbeet cyst nematode worm</name>
    <name type="synonym">Tylenchus schachtii</name>
    <dbReference type="NCBI Taxonomy" id="97005"/>
    <lineage>
        <taxon>Eukaryota</taxon>
        <taxon>Metazoa</taxon>
        <taxon>Ecdysozoa</taxon>
        <taxon>Nematoda</taxon>
        <taxon>Chromadorea</taxon>
        <taxon>Rhabditida</taxon>
        <taxon>Tylenchina</taxon>
        <taxon>Tylenchomorpha</taxon>
        <taxon>Tylenchoidea</taxon>
        <taxon>Heteroderidae</taxon>
        <taxon>Heteroderinae</taxon>
        <taxon>Heterodera</taxon>
    </lineage>
</organism>
<name>A0ABD2JXK8_HETSC</name>
<dbReference type="InterPro" id="IPR003599">
    <property type="entry name" value="Ig_sub"/>
</dbReference>
<feature type="compositionally biased region" description="Basic and acidic residues" evidence="2">
    <location>
        <begin position="44"/>
        <end position="69"/>
    </location>
</feature>
<dbReference type="PROSITE" id="PS50835">
    <property type="entry name" value="IG_LIKE"/>
    <property type="match status" value="1"/>
</dbReference>
<sequence>MGRMDEGREEDEQWRKNGEQRVICMRCVVHHILRTIDLLRKMEKKRGSDGQTKSRMDQNEQQEKEKSPTEMRVISRKGMPIVGGKTVMLSKPRPLPMTDLTLFGGGIGPRRYYKKEKESFPEFTSEVEDQWQSAGDNIAIKIWYKGNPEPMVQWFKGEEPLQSSRRVVITADGAYSELAIFDAQRTDGGFYNCRIENAMGVQERGCHVFIREGGPSGTAGSGALRAYRSVLYTPTQRYSRF</sequence>
<protein>
    <recommendedName>
        <fullName evidence="3">Ig-like domain-containing protein</fullName>
    </recommendedName>
</protein>
<evidence type="ECO:0000313" key="5">
    <source>
        <dbReference type="Proteomes" id="UP001620645"/>
    </source>
</evidence>
<dbReference type="EMBL" id="JBICCN010000083">
    <property type="protein sequence ID" value="KAL3095351.1"/>
    <property type="molecule type" value="Genomic_DNA"/>
</dbReference>
<dbReference type="InterPro" id="IPR013098">
    <property type="entry name" value="Ig_I-set"/>
</dbReference>
<evidence type="ECO:0000256" key="2">
    <source>
        <dbReference type="SAM" id="MobiDB-lite"/>
    </source>
</evidence>
<feature type="region of interest" description="Disordered" evidence="2">
    <location>
        <begin position="44"/>
        <end position="71"/>
    </location>
</feature>
<dbReference type="AlphaFoldDB" id="A0ABD2JXK8"/>
<accession>A0ABD2JXK8</accession>
<dbReference type="Pfam" id="PF07679">
    <property type="entry name" value="I-set"/>
    <property type="match status" value="1"/>
</dbReference>
<keyword evidence="1" id="KW-0393">Immunoglobulin domain</keyword>
<dbReference type="InterPro" id="IPR036179">
    <property type="entry name" value="Ig-like_dom_sf"/>
</dbReference>
<dbReference type="Proteomes" id="UP001620645">
    <property type="component" value="Unassembled WGS sequence"/>
</dbReference>
<feature type="domain" description="Ig-like" evidence="3">
    <location>
        <begin position="121"/>
        <end position="197"/>
    </location>
</feature>
<evidence type="ECO:0000259" key="3">
    <source>
        <dbReference type="PROSITE" id="PS50835"/>
    </source>
</evidence>
<dbReference type="SMART" id="SM00409">
    <property type="entry name" value="IG"/>
    <property type="match status" value="1"/>
</dbReference>
<reference evidence="4 5" key="1">
    <citation type="submission" date="2024-10" db="EMBL/GenBank/DDBJ databases">
        <authorList>
            <person name="Kim D."/>
        </authorList>
    </citation>
    <scope>NUCLEOTIDE SEQUENCE [LARGE SCALE GENOMIC DNA]</scope>
    <source>
        <strain evidence="4">Taebaek</strain>
    </source>
</reference>
<evidence type="ECO:0000256" key="1">
    <source>
        <dbReference type="ARBA" id="ARBA00023319"/>
    </source>
</evidence>
<comment type="caution">
    <text evidence="4">The sequence shown here is derived from an EMBL/GenBank/DDBJ whole genome shotgun (WGS) entry which is preliminary data.</text>
</comment>
<dbReference type="InterPro" id="IPR007110">
    <property type="entry name" value="Ig-like_dom"/>
</dbReference>
<evidence type="ECO:0000313" key="4">
    <source>
        <dbReference type="EMBL" id="KAL3095351.1"/>
    </source>
</evidence>
<proteinExistence type="predicted"/>
<dbReference type="Gene3D" id="2.60.40.10">
    <property type="entry name" value="Immunoglobulins"/>
    <property type="match status" value="1"/>
</dbReference>
<gene>
    <name evidence="4" type="ORF">niasHS_007450</name>
</gene>